<evidence type="ECO:0000313" key="6">
    <source>
        <dbReference type="EMBL" id="EIC00572.1"/>
    </source>
</evidence>
<dbReference type="InterPro" id="IPR036107">
    <property type="entry name" value="CsrA_sf"/>
</dbReference>
<comment type="similarity">
    <text evidence="5">Belongs to the CsrA/RsmA family.</text>
</comment>
<organism evidence="6 7">
    <name type="scientific">Treponema saccharophilum DSM 2985</name>
    <dbReference type="NCBI Taxonomy" id="907348"/>
    <lineage>
        <taxon>Bacteria</taxon>
        <taxon>Pseudomonadati</taxon>
        <taxon>Spirochaetota</taxon>
        <taxon>Spirochaetia</taxon>
        <taxon>Spirochaetales</taxon>
        <taxon>Treponemataceae</taxon>
        <taxon>Treponema</taxon>
    </lineage>
</organism>
<dbReference type="EMBL" id="AGRW01000054">
    <property type="protein sequence ID" value="EIC00572.1"/>
    <property type="molecule type" value="Genomic_DNA"/>
</dbReference>
<dbReference type="NCBIfam" id="TIGR00202">
    <property type="entry name" value="csrA"/>
    <property type="match status" value="1"/>
</dbReference>
<keyword evidence="5" id="KW-1005">Bacterial flagellum biogenesis</keyword>
<dbReference type="GO" id="GO:0044781">
    <property type="term" value="P:bacterial-type flagellum organization"/>
    <property type="evidence" value="ECO:0007669"/>
    <property type="project" value="UniProtKB-KW"/>
</dbReference>
<dbReference type="InterPro" id="IPR003751">
    <property type="entry name" value="CsrA"/>
</dbReference>
<dbReference type="NCBIfam" id="NF002469">
    <property type="entry name" value="PRK01712.1"/>
    <property type="match status" value="1"/>
</dbReference>
<evidence type="ECO:0000256" key="4">
    <source>
        <dbReference type="ARBA" id="ARBA00022884"/>
    </source>
</evidence>
<dbReference type="Pfam" id="PF02599">
    <property type="entry name" value="CsrA"/>
    <property type="match status" value="1"/>
</dbReference>
<dbReference type="eggNOG" id="COG1551">
    <property type="taxonomic scope" value="Bacteria"/>
</dbReference>
<protein>
    <recommendedName>
        <fullName evidence="5">Translational regulator CsrA</fullName>
    </recommendedName>
</protein>
<dbReference type="GO" id="GO:0005829">
    <property type="term" value="C:cytosol"/>
    <property type="evidence" value="ECO:0007669"/>
    <property type="project" value="TreeGrafter"/>
</dbReference>
<dbReference type="OrthoDB" id="9809061at2"/>
<sequence>MLILSRKVDEKIKIGTDITITLIGISGDQVKIGVEAPKNVKVFRQEVFDDIQRQNMEAAAAAPALDVLSKLFGKKK</sequence>
<dbReference type="AlphaFoldDB" id="H7ENT9"/>
<evidence type="ECO:0000256" key="3">
    <source>
        <dbReference type="ARBA" id="ARBA00022845"/>
    </source>
</evidence>
<reference evidence="6 7" key="1">
    <citation type="submission" date="2011-09" db="EMBL/GenBank/DDBJ databases">
        <title>The draft genome of Treponema saccharophilum DSM 2985.</title>
        <authorList>
            <consortium name="US DOE Joint Genome Institute (JGI-PGF)"/>
            <person name="Lucas S."/>
            <person name="Copeland A."/>
            <person name="Lapidus A."/>
            <person name="Glavina del Rio T."/>
            <person name="Dalin E."/>
            <person name="Tice H."/>
            <person name="Bruce D."/>
            <person name="Goodwin L."/>
            <person name="Pitluck S."/>
            <person name="Peters L."/>
            <person name="Kyrpides N."/>
            <person name="Mavromatis K."/>
            <person name="Ivanova N."/>
            <person name="Markowitz V."/>
            <person name="Cheng J.-F."/>
            <person name="Hugenholtz P."/>
            <person name="Woyke T."/>
            <person name="Wu D."/>
            <person name="Gronow S."/>
            <person name="Wellnitz S."/>
            <person name="Brambilla E."/>
            <person name="Klenk H.-P."/>
            <person name="Eisen J.A."/>
        </authorList>
    </citation>
    <scope>NUCLEOTIDE SEQUENCE [LARGE SCALE GENOMIC DNA]</scope>
    <source>
        <strain evidence="6 7">DSM 2985</strain>
    </source>
</reference>
<dbReference type="HAMAP" id="MF_00167">
    <property type="entry name" value="CsrA"/>
    <property type="match status" value="1"/>
</dbReference>
<dbReference type="RefSeq" id="WP_002706225.1">
    <property type="nucleotide sequence ID" value="NZ_AGRW01000054.1"/>
</dbReference>
<dbReference type="GO" id="GO:0006402">
    <property type="term" value="P:mRNA catabolic process"/>
    <property type="evidence" value="ECO:0007669"/>
    <property type="project" value="InterPro"/>
</dbReference>
<dbReference type="GO" id="GO:0048027">
    <property type="term" value="F:mRNA 5'-UTR binding"/>
    <property type="evidence" value="ECO:0007669"/>
    <property type="project" value="UniProtKB-UniRule"/>
</dbReference>
<keyword evidence="2 5" id="KW-0678">Repressor</keyword>
<comment type="caution">
    <text evidence="6">The sequence shown here is derived from an EMBL/GenBank/DDBJ whole genome shotgun (WGS) entry which is preliminary data.</text>
</comment>
<comment type="subcellular location">
    <subcellularLocation>
        <location evidence="5">Cytoplasm</location>
    </subcellularLocation>
</comment>
<dbReference type="GO" id="GO:1902208">
    <property type="term" value="P:regulation of bacterial-type flagellum assembly"/>
    <property type="evidence" value="ECO:0007669"/>
    <property type="project" value="UniProtKB-UniRule"/>
</dbReference>
<dbReference type="PANTHER" id="PTHR34984:SF1">
    <property type="entry name" value="CARBON STORAGE REGULATOR"/>
    <property type="match status" value="1"/>
</dbReference>
<keyword evidence="7" id="KW-1185">Reference proteome</keyword>
<comment type="subunit">
    <text evidence="5">Homodimer; the beta-strands of each monomer intercalate to form a hydrophobic core, while the alpha-helices form wings that extend away from the core.</text>
</comment>
<evidence type="ECO:0000256" key="2">
    <source>
        <dbReference type="ARBA" id="ARBA00022491"/>
    </source>
</evidence>
<evidence type="ECO:0000256" key="5">
    <source>
        <dbReference type="HAMAP-Rule" id="MF_00167"/>
    </source>
</evidence>
<keyword evidence="4 5" id="KW-0694">RNA-binding</keyword>
<dbReference type="PANTHER" id="PTHR34984">
    <property type="entry name" value="CARBON STORAGE REGULATOR"/>
    <property type="match status" value="1"/>
</dbReference>
<proteinExistence type="inferred from homology"/>
<dbReference type="Proteomes" id="UP000003571">
    <property type="component" value="Unassembled WGS sequence"/>
</dbReference>
<dbReference type="GO" id="GO:0006109">
    <property type="term" value="P:regulation of carbohydrate metabolic process"/>
    <property type="evidence" value="ECO:0007669"/>
    <property type="project" value="InterPro"/>
</dbReference>
<evidence type="ECO:0000313" key="7">
    <source>
        <dbReference type="Proteomes" id="UP000003571"/>
    </source>
</evidence>
<evidence type="ECO:0000256" key="1">
    <source>
        <dbReference type="ARBA" id="ARBA00022490"/>
    </source>
</evidence>
<dbReference type="SUPFAM" id="SSF117130">
    <property type="entry name" value="CsrA-like"/>
    <property type="match status" value="1"/>
</dbReference>
<comment type="function">
    <text evidence="5">A translational regulator that binds mRNA to regulate translation initiation and/or mRNA stability. Usually binds in the 5'-UTR at or near the Shine-Dalgarno sequence preventing ribosome-binding, thus repressing translation. Its main target seems to be the major flagellin gene, while its function is anatagonized by FliW.</text>
</comment>
<dbReference type="STRING" id="907348.TresaDRAFT_0045"/>
<dbReference type="GO" id="GO:0045947">
    <property type="term" value="P:negative regulation of translational initiation"/>
    <property type="evidence" value="ECO:0007669"/>
    <property type="project" value="UniProtKB-UniRule"/>
</dbReference>
<dbReference type="FunFam" id="2.60.40.4380:FF:000002">
    <property type="entry name" value="Translational regulator CsrA"/>
    <property type="match status" value="1"/>
</dbReference>
<keyword evidence="1 5" id="KW-0963">Cytoplasm</keyword>
<dbReference type="PATRIC" id="fig|907348.3.peg.2621"/>
<accession>H7ENT9</accession>
<gene>
    <name evidence="5" type="primary">csrA</name>
    <name evidence="6" type="ORF">TresaDRAFT_0045</name>
</gene>
<name>H7ENT9_9SPIR</name>
<keyword evidence="3 5" id="KW-0810">Translation regulation</keyword>
<dbReference type="Gene3D" id="2.60.40.4380">
    <property type="entry name" value="Translational regulator CsrA"/>
    <property type="match status" value="1"/>
</dbReference>